<keyword evidence="3" id="KW-0804">Transcription</keyword>
<dbReference type="InterPro" id="IPR014710">
    <property type="entry name" value="RmlC-like_jellyroll"/>
</dbReference>
<dbReference type="Proteomes" id="UP000238081">
    <property type="component" value="Unassembled WGS sequence"/>
</dbReference>
<dbReference type="PROSITE" id="PS50943">
    <property type="entry name" value="HTH_CROC1"/>
    <property type="match status" value="1"/>
</dbReference>
<evidence type="ECO:0000256" key="2">
    <source>
        <dbReference type="ARBA" id="ARBA00023125"/>
    </source>
</evidence>
<feature type="domain" description="HTH cro/C1-type" evidence="4">
    <location>
        <begin position="12"/>
        <end position="66"/>
    </location>
</feature>
<dbReference type="InterPro" id="IPR050807">
    <property type="entry name" value="TransReg_Diox_bact_type"/>
</dbReference>
<accession>A0A2S7F9J8</accession>
<dbReference type="InterPro" id="IPR011051">
    <property type="entry name" value="RmlC_Cupin_sf"/>
</dbReference>
<dbReference type="PANTHER" id="PTHR46797:SF23">
    <property type="entry name" value="HTH-TYPE TRANSCRIPTIONAL REGULATOR SUTR"/>
    <property type="match status" value="1"/>
</dbReference>
<evidence type="ECO:0000313" key="6">
    <source>
        <dbReference type="Proteomes" id="UP000238081"/>
    </source>
</evidence>
<proteinExistence type="predicted"/>
<dbReference type="RefSeq" id="WP_027636481.1">
    <property type="nucleotide sequence ID" value="NZ_CANCWB010000001.1"/>
</dbReference>
<organism evidence="5 6">
    <name type="scientific">Clostridium butyricum</name>
    <dbReference type="NCBI Taxonomy" id="1492"/>
    <lineage>
        <taxon>Bacteria</taxon>
        <taxon>Bacillati</taxon>
        <taxon>Bacillota</taxon>
        <taxon>Clostridia</taxon>
        <taxon>Eubacteriales</taxon>
        <taxon>Clostridiaceae</taxon>
        <taxon>Clostridium</taxon>
    </lineage>
</organism>
<evidence type="ECO:0000259" key="4">
    <source>
        <dbReference type="PROSITE" id="PS50943"/>
    </source>
</evidence>
<gene>
    <name evidence="5" type="ORF">AWN73_14555</name>
</gene>
<sequence>MDYINRNVSINLKNIRKSKKMSLDVVSEQTGVSKSMLGQIERGESNPTVAILGKIVSGLRVSFNDLVCMPKEEIYIVKKESLEPSKESTDQYSVYTYFPYEEDRNFEIYMIEIKPRGVYTTGSHGEKTCEYINVIKGELTLEIDEKKYVIKSGDAVRFNTDKDHVYINDTNEVLIFNAVFYWK</sequence>
<reference evidence="5 6" key="1">
    <citation type="submission" date="2016-01" db="EMBL/GenBank/DDBJ databases">
        <title>Characterization of the Clostridium difficile lineages that are prevalent in Hong Kong and China.</title>
        <authorList>
            <person name="Kwok J.S.-L."/>
            <person name="Lam W.-Y."/>
            <person name="Ip M."/>
            <person name="Chan T.-F."/>
            <person name="Hawkey P.M."/>
            <person name="Tsui S.K.-W."/>
        </authorList>
    </citation>
    <scope>NUCLEOTIDE SEQUENCE [LARGE SCALE GENOMIC DNA]</scope>
    <source>
        <strain evidence="5 6">300064</strain>
    </source>
</reference>
<dbReference type="AlphaFoldDB" id="A0A2S7F9J8"/>
<dbReference type="Pfam" id="PF07883">
    <property type="entry name" value="Cupin_2"/>
    <property type="match status" value="1"/>
</dbReference>
<dbReference type="GO" id="GO:0005829">
    <property type="term" value="C:cytosol"/>
    <property type="evidence" value="ECO:0007669"/>
    <property type="project" value="TreeGrafter"/>
</dbReference>
<keyword evidence="1" id="KW-0805">Transcription regulation</keyword>
<dbReference type="GO" id="GO:0003700">
    <property type="term" value="F:DNA-binding transcription factor activity"/>
    <property type="evidence" value="ECO:0007669"/>
    <property type="project" value="TreeGrafter"/>
</dbReference>
<protein>
    <submittedName>
        <fullName evidence="5">DNA-binding protein</fullName>
    </submittedName>
</protein>
<evidence type="ECO:0000313" key="5">
    <source>
        <dbReference type="EMBL" id="PPV14197.1"/>
    </source>
</evidence>
<dbReference type="Gene3D" id="1.10.260.40">
    <property type="entry name" value="lambda repressor-like DNA-binding domains"/>
    <property type="match status" value="1"/>
</dbReference>
<dbReference type="GO" id="GO:0003677">
    <property type="term" value="F:DNA binding"/>
    <property type="evidence" value="ECO:0007669"/>
    <property type="project" value="UniProtKB-KW"/>
</dbReference>
<dbReference type="SUPFAM" id="SSF47413">
    <property type="entry name" value="lambda repressor-like DNA-binding domains"/>
    <property type="match status" value="1"/>
</dbReference>
<dbReference type="CDD" id="cd02209">
    <property type="entry name" value="cupin_XRE_C"/>
    <property type="match status" value="1"/>
</dbReference>
<dbReference type="InterPro" id="IPR013096">
    <property type="entry name" value="Cupin_2"/>
</dbReference>
<dbReference type="InterPro" id="IPR001387">
    <property type="entry name" value="Cro/C1-type_HTH"/>
</dbReference>
<dbReference type="InterPro" id="IPR010982">
    <property type="entry name" value="Lambda_DNA-bd_dom_sf"/>
</dbReference>
<dbReference type="SMART" id="SM00530">
    <property type="entry name" value="HTH_XRE"/>
    <property type="match status" value="1"/>
</dbReference>
<keyword evidence="2 5" id="KW-0238">DNA-binding</keyword>
<evidence type="ECO:0000256" key="1">
    <source>
        <dbReference type="ARBA" id="ARBA00023015"/>
    </source>
</evidence>
<dbReference type="CDD" id="cd00093">
    <property type="entry name" value="HTH_XRE"/>
    <property type="match status" value="1"/>
</dbReference>
<evidence type="ECO:0000256" key="3">
    <source>
        <dbReference type="ARBA" id="ARBA00023163"/>
    </source>
</evidence>
<name>A0A2S7F9J8_CLOBU</name>
<comment type="caution">
    <text evidence="5">The sequence shown here is derived from an EMBL/GenBank/DDBJ whole genome shotgun (WGS) entry which is preliminary data.</text>
</comment>
<dbReference type="SUPFAM" id="SSF51182">
    <property type="entry name" value="RmlC-like cupins"/>
    <property type="match status" value="1"/>
</dbReference>
<dbReference type="PANTHER" id="PTHR46797">
    <property type="entry name" value="HTH-TYPE TRANSCRIPTIONAL REGULATOR"/>
    <property type="match status" value="1"/>
</dbReference>
<dbReference type="EMBL" id="LRDH01000111">
    <property type="protein sequence ID" value="PPV14197.1"/>
    <property type="molecule type" value="Genomic_DNA"/>
</dbReference>
<dbReference type="Pfam" id="PF01381">
    <property type="entry name" value="HTH_3"/>
    <property type="match status" value="1"/>
</dbReference>
<dbReference type="Gene3D" id="2.60.120.10">
    <property type="entry name" value="Jelly Rolls"/>
    <property type="match status" value="1"/>
</dbReference>